<feature type="compositionally biased region" description="Basic and acidic residues" evidence="1">
    <location>
        <begin position="1684"/>
        <end position="1698"/>
    </location>
</feature>
<feature type="compositionally biased region" description="Low complexity" evidence="1">
    <location>
        <begin position="1335"/>
        <end position="1354"/>
    </location>
</feature>
<feature type="compositionally biased region" description="Low complexity" evidence="1">
    <location>
        <begin position="1946"/>
        <end position="1963"/>
    </location>
</feature>
<feature type="compositionally biased region" description="Acidic residues" evidence="1">
    <location>
        <begin position="1180"/>
        <end position="1192"/>
    </location>
</feature>
<feature type="compositionally biased region" description="Polar residues" evidence="1">
    <location>
        <begin position="717"/>
        <end position="728"/>
    </location>
</feature>
<feature type="compositionally biased region" description="Polar residues" evidence="1">
    <location>
        <begin position="518"/>
        <end position="545"/>
    </location>
</feature>
<feature type="transmembrane region" description="Helical" evidence="2">
    <location>
        <begin position="63"/>
        <end position="82"/>
    </location>
</feature>
<feature type="compositionally biased region" description="Basic and acidic residues" evidence="1">
    <location>
        <begin position="446"/>
        <end position="476"/>
    </location>
</feature>
<feature type="compositionally biased region" description="Acidic residues" evidence="1">
    <location>
        <begin position="1594"/>
        <end position="1610"/>
    </location>
</feature>
<feature type="compositionally biased region" description="Basic and acidic residues" evidence="1">
    <location>
        <begin position="572"/>
        <end position="600"/>
    </location>
</feature>
<evidence type="ECO:0000256" key="2">
    <source>
        <dbReference type="SAM" id="Phobius"/>
    </source>
</evidence>
<feature type="compositionally biased region" description="Acidic residues" evidence="1">
    <location>
        <begin position="1800"/>
        <end position="1826"/>
    </location>
</feature>
<feature type="compositionally biased region" description="Acidic residues" evidence="1">
    <location>
        <begin position="1252"/>
        <end position="1261"/>
    </location>
</feature>
<feature type="compositionally biased region" description="Low complexity" evidence="1">
    <location>
        <begin position="889"/>
        <end position="905"/>
    </location>
</feature>
<accession>A0A7D5TUB0</accession>
<feature type="compositionally biased region" description="Polar residues" evidence="1">
    <location>
        <begin position="847"/>
        <end position="861"/>
    </location>
</feature>
<feature type="compositionally biased region" description="Low complexity" evidence="1">
    <location>
        <begin position="378"/>
        <end position="390"/>
    </location>
</feature>
<feature type="compositionally biased region" description="Low complexity" evidence="1">
    <location>
        <begin position="2232"/>
        <end position="2245"/>
    </location>
</feature>
<feature type="compositionally biased region" description="Low complexity" evidence="1">
    <location>
        <begin position="1567"/>
        <end position="1593"/>
    </location>
</feature>
<feature type="compositionally biased region" description="Low complexity" evidence="1">
    <location>
        <begin position="348"/>
        <end position="357"/>
    </location>
</feature>
<reference evidence="3 4" key="1">
    <citation type="submission" date="2020-07" db="EMBL/GenBank/DDBJ databases">
        <title>Halosimplex litoreum sp. nov. and Halosimplex rubrum sp. nov., isolated from different salt environments.</title>
        <authorList>
            <person name="Cui H."/>
        </authorList>
    </citation>
    <scope>NUCLEOTIDE SEQUENCE [LARGE SCALE GENOMIC DNA]</scope>
    <source>
        <strain evidence="3 4">R2</strain>
    </source>
</reference>
<dbReference type="RefSeq" id="WP_179922642.1">
    <property type="nucleotide sequence ID" value="NZ_CP058909.1"/>
</dbReference>
<dbReference type="KEGG" id="hpel:HZS54_11400"/>
<dbReference type="EMBL" id="CP058909">
    <property type="protein sequence ID" value="QLH82174.1"/>
    <property type="molecule type" value="Genomic_DNA"/>
</dbReference>
<feature type="compositionally biased region" description="Gly residues" evidence="1">
    <location>
        <begin position="638"/>
        <end position="661"/>
    </location>
</feature>
<feature type="region of interest" description="Disordered" evidence="1">
    <location>
        <begin position="338"/>
        <end position="736"/>
    </location>
</feature>
<dbReference type="Proteomes" id="UP000509346">
    <property type="component" value="Chromosome"/>
</dbReference>
<dbReference type="Pfam" id="PF19590">
    <property type="entry name" value="TrbL_3"/>
    <property type="match status" value="1"/>
</dbReference>
<feature type="region of interest" description="Disordered" evidence="1">
    <location>
        <begin position="836"/>
        <end position="1198"/>
    </location>
</feature>
<keyword evidence="2" id="KW-0472">Membrane</keyword>
<organism evidence="3 4">
    <name type="scientific">Halosimplex pelagicum</name>
    <dbReference type="NCBI Taxonomy" id="869886"/>
    <lineage>
        <taxon>Archaea</taxon>
        <taxon>Methanobacteriati</taxon>
        <taxon>Methanobacteriota</taxon>
        <taxon>Stenosarchaea group</taxon>
        <taxon>Halobacteria</taxon>
        <taxon>Halobacteriales</taxon>
        <taxon>Haloarculaceae</taxon>
        <taxon>Halosimplex</taxon>
    </lineage>
</organism>
<feature type="compositionally biased region" description="Low complexity" evidence="1">
    <location>
        <begin position="1094"/>
        <end position="1145"/>
    </location>
</feature>
<feature type="compositionally biased region" description="Gly residues" evidence="1">
    <location>
        <begin position="358"/>
        <end position="377"/>
    </location>
</feature>
<feature type="compositionally biased region" description="Basic and acidic residues" evidence="1">
    <location>
        <begin position="1789"/>
        <end position="1799"/>
    </location>
</feature>
<name>A0A7D5TUB0_9EURY</name>
<feature type="compositionally biased region" description="Acidic residues" evidence="1">
    <location>
        <begin position="1855"/>
        <end position="1895"/>
    </location>
</feature>
<feature type="compositionally biased region" description="Gly residues" evidence="1">
    <location>
        <begin position="906"/>
        <end position="917"/>
    </location>
</feature>
<protein>
    <submittedName>
        <fullName evidence="3">Uncharacterized protein</fullName>
    </submittedName>
</protein>
<feature type="compositionally biased region" description="Low complexity" evidence="1">
    <location>
        <begin position="1915"/>
        <end position="1937"/>
    </location>
</feature>
<feature type="compositionally biased region" description="Low complexity" evidence="1">
    <location>
        <begin position="1494"/>
        <end position="1508"/>
    </location>
</feature>
<feature type="transmembrane region" description="Helical" evidence="2">
    <location>
        <begin position="178"/>
        <end position="196"/>
    </location>
</feature>
<feature type="compositionally biased region" description="Polar residues" evidence="1">
    <location>
        <begin position="1044"/>
        <end position="1059"/>
    </location>
</feature>
<feature type="compositionally biased region" description="Basic and acidic residues" evidence="1">
    <location>
        <begin position="871"/>
        <end position="880"/>
    </location>
</feature>
<gene>
    <name evidence="3" type="ORF">HZS54_11400</name>
</gene>
<feature type="region of interest" description="Disordered" evidence="1">
    <location>
        <begin position="2159"/>
        <end position="2283"/>
    </location>
</feature>
<dbReference type="InterPro" id="IPR045782">
    <property type="entry name" value="TrbL_3"/>
</dbReference>
<feature type="compositionally biased region" description="Basic and acidic residues" evidence="1">
    <location>
        <begin position="1827"/>
        <end position="1836"/>
    </location>
</feature>
<feature type="compositionally biased region" description="Low complexity" evidence="1">
    <location>
        <begin position="1533"/>
        <end position="1542"/>
    </location>
</feature>
<feature type="transmembrane region" description="Helical" evidence="2">
    <location>
        <begin position="249"/>
        <end position="272"/>
    </location>
</feature>
<feature type="compositionally biased region" description="Low complexity" evidence="1">
    <location>
        <begin position="1778"/>
        <end position="1788"/>
    </location>
</feature>
<feature type="compositionally biased region" description="Basic and acidic residues" evidence="1">
    <location>
        <begin position="680"/>
        <end position="712"/>
    </location>
</feature>
<feature type="compositionally biased region" description="Polar residues" evidence="1">
    <location>
        <begin position="946"/>
        <end position="956"/>
    </location>
</feature>
<feature type="compositionally biased region" description="Acidic residues" evidence="1">
    <location>
        <begin position="1720"/>
        <end position="1735"/>
    </location>
</feature>
<sequence length="2283" mass="236782">MDILPSGDDIASKIWDLLFGSIAEAIESAVDAFLGFGIEVFFTVENPYGDTAAFQAWMDSFEIALAIFPIMIILGLLSMPFADEQKTSLWRQGLRAVGVIVLIALSRPLIGFGVDLANILTHALMPSGGDLLNLMNPLNQMGNAIGLGLVYVLLGTKFFALAAIAMLITLLLLQFRTFMIYVVYIMSPLLAVFWYADWGLLESIHEFANKFARMGIYSLLVGPIVAVIYRTLLVIGLSGFSAGFGSAQWVSAIWSQLVLTLLLPFLLIATVWKLISWAGEPLGVGNAITGALVAAGAAITAGMGGLAGMAGGAGGGAGGSAGAGGAAGAGGGAGAGGAAGAGGGAGAGPSASSMAQSAGGGGGSVGTGSSSSGGVGASGSATTANGGSLSDVVDEGQTVSASESEPAGGVSSGPGGGTGEPGGGPSDSATGVDESPSEPKGYVEGASERMQDWKSRNAQRIKDTANKGYEGAKDRLNPTNIQRRQAQKHMDAAEGLQENKKQFNDSINWNDGEHGTVDLQQANEAGALNTNPAESQDTAQLTEDGQFTYRGEDGETHRTSVGTTRGQFDESIEQHQQKAEQHEQRADSIDETLSKQESRMKKTAQNQRKRQQAAGNAFYGEGMRGSIGAHSPYLMQGSGDGYGGNTVGGETGGSSGGGGSSGVPNANSQPAEDDSGGGIERPEHSVQPEFAEKHSDMLSDTGERFDLDREVGYEPSAGSTPEGVSQQGKLVAPETGQEIGDVEVAEDADFSLSQDETARLGNVRMRKGEDGSQKFHVDGNSRQFEEGEVRGDEIIGNDEIAGNEATVKNATLREAPSEAENYEDQFYAETENGEVIPVNAEDEETAQHLQENVGETGTLTGDVSREYGMSEDAHESHQGAHEYNALNVSSSSESEAGAGEGADSNGAGGVGGSGSSGGSESSESAQTNSGFGLYDEGGASEPDSESPVNNTLSPTRLNRGEANPTINNDRSVEGKVIQDPEQGHALKDESTGETLNARDIDDPNNNITSDEGEFVGDIETGEQARVENVRVGADGNSIEATEASEVTTPTAEKTGSESDSGTGTEDGESVSGEGGDSGHEGGDGGQINTSHGFSTADNGSGTSGSSDGSNRSSTTSTSSSGHGFESASNESSPSSSSDSESGSSSGPDTVSGEKLARADNSQEDLPYKTSPEGQWVYEDTWNEDEIEQDMYDGSDASADDMIAARGVLHEADENGNVKEDGASVGYVRFGSEHGLDESPAPEIDGERRDPQDGETVEFDEESGVKTRQWATEEGFNYADSRVQESSGIEHGGEEGAVTRFEDGEEVSADPDNQYIQVVPDEDSQLSSAGTAESAGGPSSETASPESAPSETPGGDLARGSEDVGIGSEESETEGVTGSTELEGGRVQHENLEGVESREDLDGETADIEGTVGTNEYGDPTIESEDGSAPLTDTTQTGAPELGSGQLENVSEGDSISASNAQIETGSENDTISLSEESEVSTQENHEGGVSVDFSGSESQSEAEAGSGSTPEDSSPEPEATGSSPAEGGHTDDSSTVVDDTVSGSISTPEDESGEATVEKGESEESSVSESAEGGSDTGSEAESGESGSSSSDDPFADLAEESDGWEDDPFIDTSSESGTEGTGPSGPTESTEMSASESQTTEEPTEDIGSTANEPEESGSEGSSLDIGEGGSQQSPEIEDNEPEVEKEPEDVGGKVEEPEPEPEGESAEGGSNEGASQSEIDESIGEVDLDEGEASTETTPEQEGGLESGSEPESSEGSDASFEGDPFEDISTDAGGEEATTSESSGSVEHDQEVHQEGGEYESGDFESGDIELGDREDGDFETGDVEQRESHEEAGGGTPSHDAGAEQNIDPETGAESEVVEESEEQQEEPEEAEEDGDESEGNSDDEDGDDDGGSGGVAASGGDDHDGGGSGNESAGGESSTSAERSATTSSESGSSHEDGEEAATGGSETETATSGGKAEAAGDEETEGGWEERARNWREHTDESESNGETVDENAGFTAEAMEVETLEDGEQVFITDYDELDETMDDGDIMNTLNAEELRHRSLAGQQWTEEMEQEPPNTAFNEENNEIIQQEAGGAETETWAVDEAPDEALEKVDREEYEETMAVQMLGGNIDVSEDNVHVDEEGGLHVIDFDRSGAQMGKFDDAREMEISAGAAGRVGEEIGEANEDFHEDSRKYEGEITNKATEIATELEEEGRTDEVLEPVEDIDEEHSEHSDGVAPVIRHNIESVSNDSVEVESTSGASQDELDEVFGNLEEGEGDEGEEATEETEEEENSESE</sequence>
<feature type="transmembrane region" description="Helical" evidence="2">
    <location>
        <begin position="216"/>
        <end position="237"/>
    </location>
</feature>
<keyword evidence="4" id="KW-1185">Reference proteome</keyword>
<dbReference type="OrthoDB" id="342971at2157"/>
<feature type="compositionally biased region" description="Gly residues" evidence="1">
    <location>
        <begin position="410"/>
        <end position="425"/>
    </location>
</feature>
<keyword evidence="2" id="KW-0812">Transmembrane</keyword>
<feature type="compositionally biased region" description="Basic and acidic residues" evidence="1">
    <location>
        <begin position="970"/>
        <end position="1001"/>
    </location>
</feature>
<feature type="compositionally biased region" description="Acidic residues" evidence="1">
    <location>
        <begin position="2194"/>
        <end position="2215"/>
    </location>
</feature>
<evidence type="ECO:0000256" key="1">
    <source>
        <dbReference type="SAM" id="MobiDB-lite"/>
    </source>
</evidence>
<feature type="region of interest" description="Disordered" evidence="1">
    <location>
        <begin position="761"/>
        <end position="791"/>
    </location>
</feature>
<feature type="compositionally biased region" description="Acidic residues" evidence="1">
    <location>
        <begin position="2250"/>
        <end position="2283"/>
    </location>
</feature>
<feature type="compositionally biased region" description="Basic and acidic residues" evidence="1">
    <location>
        <begin position="1382"/>
        <end position="1399"/>
    </location>
</feature>
<feature type="compositionally biased region" description="Acidic residues" evidence="1">
    <location>
        <begin position="1010"/>
        <end position="1020"/>
    </location>
</feature>
<feature type="compositionally biased region" description="Polar residues" evidence="1">
    <location>
        <begin position="1633"/>
        <end position="1653"/>
    </location>
</feature>
<feature type="compositionally biased region" description="Basic and acidic residues" evidence="1">
    <location>
        <begin position="1974"/>
        <end position="1987"/>
    </location>
</feature>
<feature type="compositionally biased region" description="Gly residues" evidence="1">
    <location>
        <begin position="338"/>
        <end position="347"/>
    </location>
</feature>
<feature type="compositionally biased region" description="Low complexity" evidence="1">
    <location>
        <begin position="400"/>
        <end position="409"/>
    </location>
</feature>
<feature type="compositionally biased region" description="Basic and acidic residues" evidence="1">
    <location>
        <begin position="2172"/>
        <end position="2185"/>
    </location>
</feature>
<feature type="region of interest" description="Disordered" evidence="1">
    <location>
        <begin position="1230"/>
        <end position="2014"/>
    </location>
</feature>
<proteinExistence type="predicted"/>
<feature type="transmembrane region" description="Helical" evidence="2">
    <location>
        <begin position="144"/>
        <end position="171"/>
    </location>
</feature>
<dbReference type="GeneID" id="56083203"/>
<feature type="compositionally biased region" description="Basic and acidic residues" evidence="1">
    <location>
        <begin position="488"/>
        <end position="503"/>
    </location>
</feature>
<keyword evidence="2" id="KW-1133">Transmembrane helix</keyword>
<evidence type="ECO:0000313" key="3">
    <source>
        <dbReference type="EMBL" id="QLH82174.1"/>
    </source>
</evidence>
<feature type="compositionally biased region" description="Basic and acidic residues" evidence="1">
    <location>
        <begin position="766"/>
        <end position="791"/>
    </location>
</feature>
<evidence type="ECO:0000313" key="4">
    <source>
        <dbReference type="Proteomes" id="UP000509346"/>
    </source>
</evidence>
<feature type="compositionally biased region" description="Polar residues" evidence="1">
    <location>
        <begin position="1445"/>
        <end position="1482"/>
    </location>
</feature>
<feature type="compositionally biased region" description="Low complexity" evidence="1">
    <location>
        <begin position="1742"/>
        <end position="1762"/>
    </location>
</feature>